<dbReference type="EMBL" id="BGPR01038205">
    <property type="protein sequence ID" value="GBO14008.1"/>
    <property type="molecule type" value="Genomic_DNA"/>
</dbReference>
<keyword evidence="8" id="KW-1185">Reference proteome</keyword>
<dbReference type="PROSITE" id="PS51253">
    <property type="entry name" value="HTH_CENPB"/>
    <property type="match status" value="1"/>
</dbReference>
<dbReference type="EMBL" id="BGPR01038200">
    <property type="protein sequence ID" value="GBO14002.1"/>
    <property type="molecule type" value="Genomic_DNA"/>
</dbReference>
<keyword evidence="2" id="KW-0238">DNA-binding</keyword>
<dbReference type="PANTHER" id="PTHR19303">
    <property type="entry name" value="TRANSPOSON"/>
    <property type="match status" value="1"/>
</dbReference>
<dbReference type="EMBL" id="BGPR01038204">
    <property type="protein sequence ID" value="GBO14005.1"/>
    <property type="molecule type" value="Genomic_DNA"/>
</dbReference>
<sequence length="111" mass="12674">MRKAANKEINEMVWEWFVDARSRNLPISKPILKAKAKDIAEKLEKTDFDALNEWLKSFRKRHGISFKSVCGEAGDVSDETVITWIKTIDKLIEGNAPQNIANADESGIFMY</sequence>
<dbReference type="InterPro" id="IPR050863">
    <property type="entry name" value="CenT-Element_Derived"/>
</dbReference>
<dbReference type="PANTHER" id="PTHR19303:SF73">
    <property type="entry name" value="PROTEIN PDC2"/>
    <property type="match status" value="1"/>
</dbReference>
<reference evidence="6 8" key="1">
    <citation type="journal article" date="2019" name="Sci. Rep.">
        <title>Orb-weaving spider Araneus ventricosus genome elucidates the spidroin gene catalogue.</title>
        <authorList>
            <person name="Kono N."/>
            <person name="Nakamura H."/>
            <person name="Ohtoshi R."/>
            <person name="Moran D.A.P."/>
            <person name="Shinohara A."/>
            <person name="Yoshida Y."/>
            <person name="Fujiwara M."/>
            <person name="Mori M."/>
            <person name="Tomita M."/>
            <person name="Arakawa K."/>
        </authorList>
    </citation>
    <scope>NUCLEOTIDE SEQUENCE [LARGE SCALE GENOMIC DNA]</scope>
</reference>
<comment type="caution">
    <text evidence="6">The sequence shown here is derived from an EMBL/GenBank/DDBJ whole genome shotgun (WGS) entry which is preliminary data.</text>
</comment>
<dbReference type="Gene3D" id="1.10.10.60">
    <property type="entry name" value="Homeodomain-like"/>
    <property type="match status" value="1"/>
</dbReference>
<evidence type="ECO:0000313" key="6">
    <source>
        <dbReference type="EMBL" id="GBO14005.1"/>
    </source>
</evidence>
<feature type="domain" description="HTH CENPB-type" evidence="3">
    <location>
        <begin position="1"/>
        <end position="68"/>
    </location>
</feature>
<organism evidence="6 8">
    <name type="scientific">Araneus ventricosus</name>
    <name type="common">Orbweaver spider</name>
    <name type="synonym">Epeira ventricosa</name>
    <dbReference type="NCBI Taxonomy" id="182803"/>
    <lineage>
        <taxon>Eukaryota</taxon>
        <taxon>Metazoa</taxon>
        <taxon>Ecdysozoa</taxon>
        <taxon>Arthropoda</taxon>
        <taxon>Chelicerata</taxon>
        <taxon>Arachnida</taxon>
        <taxon>Araneae</taxon>
        <taxon>Araneomorphae</taxon>
        <taxon>Entelegynae</taxon>
        <taxon>Araneoidea</taxon>
        <taxon>Araneidae</taxon>
        <taxon>Araneus</taxon>
    </lineage>
</organism>
<dbReference type="InterPro" id="IPR009057">
    <property type="entry name" value="Homeodomain-like_sf"/>
</dbReference>
<proteinExistence type="predicted"/>
<name>A0A4Y2ULT4_ARAVE</name>
<evidence type="ECO:0000313" key="8">
    <source>
        <dbReference type="Proteomes" id="UP000499080"/>
    </source>
</evidence>
<dbReference type="Pfam" id="PF03221">
    <property type="entry name" value="HTH_Tnp_Tc5"/>
    <property type="match status" value="1"/>
</dbReference>
<dbReference type="GO" id="GO:0003677">
    <property type="term" value="F:DNA binding"/>
    <property type="evidence" value="ECO:0007669"/>
    <property type="project" value="UniProtKB-KW"/>
</dbReference>
<evidence type="ECO:0000313" key="7">
    <source>
        <dbReference type="EMBL" id="GBO14008.1"/>
    </source>
</evidence>
<dbReference type="Proteomes" id="UP000499080">
    <property type="component" value="Unassembled WGS sequence"/>
</dbReference>
<evidence type="ECO:0000259" key="3">
    <source>
        <dbReference type="PROSITE" id="PS51253"/>
    </source>
</evidence>
<evidence type="ECO:0000313" key="4">
    <source>
        <dbReference type="EMBL" id="GBO14002.1"/>
    </source>
</evidence>
<dbReference type="InterPro" id="IPR006600">
    <property type="entry name" value="HTH_CenpB_DNA-bd_dom"/>
</dbReference>
<dbReference type="SMART" id="SM00674">
    <property type="entry name" value="CENPB"/>
    <property type="match status" value="1"/>
</dbReference>
<comment type="subcellular location">
    <subcellularLocation>
        <location evidence="1">Nucleus</location>
    </subcellularLocation>
</comment>
<gene>
    <name evidence="6" type="ORF">AVEN_115849_1</name>
    <name evidence="7" type="ORF">AVEN_131380_1</name>
    <name evidence="4" type="ORF">AVEN_248157_1</name>
    <name evidence="5" type="ORF">AVEN_250017_1</name>
</gene>
<dbReference type="AlphaFoldDB" id="A0A4Y2ULT4"/>
<evidence type="ECO:0000313" key="5">
    <source>
        <dbReference type="EMBL" id="GBO14003.1"/>
    </source>
</evidence>
<dbReference type="GO" id="GO:0005634">
    <property type="term" value="C:nucleus"/>
    <property type="evidence" value="ECO:0007669"/>
    <property type="project" value="UniProtKB-SubCell"/>
</dbReference>
<accession>A0A4Y2ULT4</accession>
<dbReference type="OrthoDB" id="6430249at2759"/>
<evidence type="ECO:0000256" key="1">
    <source>
        <dbReference type="ARBA" id="ARBA00004123"/>
    </source>
</evidence>
<protein>
    <recommendedName>
        <fullName evidence="3">HTH CENPB-type domain-containing protein</fullName>
    </recommendedName>
</protein>
<dbReference type="EMBL" id="BGPR01038201">
    <property type="protein sequence ID" value="GBO14003.1"/>
    <property type="molecule type" value="Genomic_DNA"/>
</dbReference>
<evidence type="ECO:0000256" key="2">
    <source>
        <dbReference type="ARBA" id="ARBA00023125"/>
    </source>
</evidence>
<dbReference type="SUPFAM" id="SSF46689">
    <property type="entry name" value="Homeodomain-like"/>
    <property type="match status" value="1"/>
</dbReference>